<keyword evidence="5" id="KW-1185">Reference proteome</keyword>
<evidence type="ECO:0000313" key="4">
    <source>
        <dbReference type="EMBL" id="KAG8463388.1"/>
    </source>
</evidence>
<dbReference type="EMBL" id="JAGTXO010000016">
    <property type="protein sequence ID" value="KAG8463388.1"/>
    <property type="molecule type" value="Genomic_DNA"/>
</dbReference>
<dbReference type="GO" id="GO:0016791">
    <property type="term" value="F:phosphatase activity"/>
    <property type="evidence" value="ECO:0007669"/>
    <property type="project" value="InterPro"/>
</dbReference>
<sequence>MGDLVPPERFGVIETGLFRSNYPMEVNFRFLRTLGLRTAVNLTQERLVRSALAFFAEQRITLRQLGEQSSGGIASGVASEELIKQALEIALDGRNYPLLLMSSSGNHGVGLIVGCLRRLQRWSISSALDEYRSFAAPAARYMTEQAIEVFDLQLVDAPSDVPPWYASLTAADEAEEAWHAEACARLREEGRPIPAYLERFFGGYGLLAADEAAAQRVLNESDDD</sequence>
<comment type="caution">
    <text evidence="4">The sequence shown here is derived from an EMBL/GenBank/DDBJ whole genome shotgun (WGS) entry which is preliminary data.</text>
</comment>
<dbReference type="PANTHER" id="PTHR31126:SF18">
    <property type="entry name" value="PROTEIN-TYROSINE-PHOSPHATASE"/>
    <property type="match status" value="1"/>
</dbReference>
<dbReference type="PRINTS" id="PR01911">
    <property type="entry name" value="PFDSPHPHTASE"/>
</dbReference>
<reference evidence="4" key="1">
    <citation type="submission" date="2021-05" db="EMBL/GenBank/DDBJ databases">
        <title>The genome of the haptophyte Pavlova lutheri (Diacronema luteri, Pavlovales) - a model for lipid biosynthesis in eukaryotic algae.</title>
        <authorList>
            <person name="Hulatt C.J."/>
            <person name="Posewitz M.C."/>
        </authorList>
    </citation>
    <scope>NUCLEOTIDE SEQUENCE</scope>
    <source>
        <strain evidence="4">NIVA-4/92</strain>
    </source>
</reference>
<name>A0A8J6CDC1_DIALT</name>
<proteinExistence type="predicted"/>
<dbReference type="Gene3D" id="3.90.190.10">
    <property type="entry name" value="Protein tyrosine phosphatase superfamily"/>
    <property type="match status" value="1"/>
</dbReference>
<dbReference type="AlphaFoldDB" id="A0A8J6CDC1"/>
<protein>
    <submittedName>
        <fullName evidence="4">Uncharacterized protein</fullName>
    </submittedName>
</protein>
<dbReference type="OMA" id="GMATWKP"/>
<evidence type="ECO:0000256" key="2">
    <source>
        <dbReference type="ARBA" id="ARBA00022490"/>
    </source>
</evidence>
<dbReference type="Proteomes" id="UP000751190">
    <property type="component" value="Unassembled WGS sequence"/>
</dbReference>
<evidence type="ECO:0000256" key="1">
    <source>
        <dbReference type="ARBA" id="ARBA00004496"/>
    </source>
</evidence>
<evidence type="ECO:0000256" key="3">
    <source>
        <dbReference type="ARBA" id="ARBA00022801"/>
    </source>
</evidence>
<keyword evidence="2" id="KW-0963">Cytoplasm</keyword>
<dbReference type="SUPFAM" id="SSF52799">
    <property type="entry name" value="(Phosphotyrosine protein) phosphatases II"/>
    <property type="match status" value="1"/>
</dbReference>
<dbReference type="CDD" id="cd14501">
    <property type="entry name" value="PFA-DSP"/>
    <property type="match status" value="1"/>
</dbReference>
<accession>A0A8J6CDC1</accession>
<dbReference type="InterPro" id="IPR004861">
    <property type="entry name" value="Siw14-like"/>
</dbReference>
<dbReference type="PANTHER" id="PTHR31126">
    <property type="entry name" value="TYROSINE-PROTEIN PHOSPHATASE"/>
    <property type="match status" value="1"/>
</dbReference>
<gene>
    <name evidence="4" type="ORF">KFE25_004899</name>
</gene>
<dbReference type="Pfam" id="PF03162">
    <property type="entry name" value="Y_phosphatase2"/>
    <property type="match status" value="1"/>
</dbReference>
<evidence type="ECO:0000313" key="5">
    <source>
        <dbReference type="Proteomes" id="UP000751190"/>
    </source>
</evidence>
<dbReference type="InterPro" id="IPR029021">
    <property type="entry name" value="Prot-tyrosine_phosphatase-like"/>
</dbReference>
<comment type="subcellular location">
    <subcellularLocation>
        <location evidence="1">Cytoplasm</location>
    </subcellularLocation>
</comment>
<organism evidence="4 5">
    <name type="scientific">Diacronema lutheri</name>
    <name type="common">Unicellular marine alga</name>
    <name type="synonym">Monochrysis lutheri</name>
    <dbReference type="NCBI Taxonomy" id="2081491"/>
    <lineage>
        <taxon>Eukaryota</taxon>
        <taxon>Haptista</taxon>
        <taxon>Haptophyta</taxon>
        <taxon>Pavlovophyceae</taxon>
        <taxon>Pavlovales</taxon>
        <taxon>Pavlovaceae</taxon>
        <taxon>Diacronema</taxon>
    </lineage>
</organism>
<keyword evidence="3" id="KW-0378">Hydrolase</keyword>
<dbReference type="FunFam" id="3.90.190.10:FF:000035">
    <property type="entry name" value="Tyrosine phosphatase, putative"/>
    <property type="match status" value="1"/>
</dbReference>
<dbReference type="InterPro" id="IPR020428">
    <property type="entry name" value="PFA-DSPs"/>
</dbReference>
<dbReference type="GO" id="GO:0005737">
    <property type="term" value="C:cytoplasm"/>
    <property type="evidence" value="ECO:0007669"/>
    <property type="project" value="UniProtKB-SubCell"/>
</dbReference>
<dbReference type="OrthoDB" id="6375174at2759"/>